<feature type="region of interest" description="Disordered" evidence="1">
    <location>
        <begin position="1"/>
        <end position="31"/>
    </location>
</feature>
<sequence>PQPRPAAAAAAARPAAPPAEPRPAASPPAPSAAAAAIATPFGDAMFRWRCTSGLLDRLGEAPDWPLRRVAGLCLCMADRLREDGPREMPLPGADLPRALAEAEARLCRRG</sequence>
<feature type="compositionally biased region" description="Low complexity" evidence="1">
    <location>
        <begin position="1"/>
        <end position="14"/>
    </location>
</feature>
<evidence type="ECO:0000313" key="2">
    <source>
        <dbReference type="EMBL" id="MBP0466944.1"/>
    </source>
</evidence>
<protein>
    <submittedName>
        <fullName evidence="2">Uncharacterized protein</fullName>
    </submittedName>
</protein>
<dbReference type="RefSeq" id="WP_209354315.1">
    <property type="nucleotide sequence ID" value="NZ_JAGIYZ010000044.1"/>
</dbReference>
<feature type="compositionally biased region" description="Pro residues" evidence="1">
    <location>
        <begin position="15"/>
        <end position="30"/>
    </location>
</feature>
<gene>
    <name evidence="2" type="ORF">J5Y09_23655</name>
</gene>
<name>A0ABS4AZZ0_9PROT</name>
<accession>A0ABS4AZZ0</accession>
<proteinExistence type="predicted"/>
<reference evidence="2 3" key="1">
    <citation type="submission" date="2021-03" db="EMBL/GenBank/DDBJ databases">
        <authorList>
            <person name="So Y."/>
        </authorList>
    </citation>
    <scope>NUCLEOTIDE SEQUENCE [LARGE SCALE GENOMIC DNA]</scope>
    <source>
        <strain evidence="2 3">PWR1</strain>
    </source>
</reference>
<evidence type="ECO:0000256" key="1">
    <source>
        <dbReference type="SAM" id="MobiDB-lite"/>
    </source>
</evidence>
<keyword evidence="3" id="KW-1185">Reference proteome</keyword>
<comment type="caution">
    <text evidence="2">The sequence shown here is derived from an EMBL/GenBank/DDBJ whole genome shotgun (WGS) entry which is preliminary data.</text>
</comment>
<evidence type="ECO:0000313" key="3">
    <source>
        <dbReference type="Proteomes" id="UP000680815"/>
    </source>
</evidence>
<dbReference type="EMBL" id="JAGIYZ010000044">
    <property type="protein sequence ID" value="MBP0466944.1"/>
    <property type="molecule type" value="Genomic_DNA"/>
</dbReference>
<dbReference type="Proteomes" id="UP000680815">
    <property type="component" value="Unassembled WGS sequence"/>
</dbReference>
<feature type="non-terminal residue" evidence="2">
    <location>
        <position position="1"/>
    </location>
</feature>
<organism evidence="2 3">
    <name type="scientific">Roseomonas nitratireducens</name>
    <dbReference type="NCBI Taxonomy" id="2820810"/>
    <lineage>
        <taxon>Bacteria</taxon>
        <taxon>Pseudomonadati</taxon>
        <taxon>Pseudomonadota</taxon>
        <taxon>Alphaproteobacteria</taxon>
        <taxon>Acetobacterales</taxon>
        <taxon>Roseomonadaceae</taxon>
        <taxon>Roseomonas</taxon>
    </lineage>
</organism>